<dbReference type="InterPro" id="IPR036397">
    <property type="entry name" value="RNaseH_sf"/>
</dbReference>
<dbReference type="Proteomes" id="UP001231518">
    <property type="component" value="Chromosome 32"/>
</dbReference>
<dbReference type="SUPFAM" id="SSF46689">
    <property type="entry name" value="Homeodomain-like"/>
    <property type="match status" value="1"/>
</dbReference>
<comment type="subcellular location">
    <subcellularLocation>
        <location evidence="1">Nucleus</location>
    </subcellularLocation>
</comment>
<organism evidence="2 3">
    <name type="scientific">Mythimna separata</name>
    <name type="common">Oriental armyworm</name>
    <name type="synonym">Pseudaletia separata</name>
    <dbReference type="NCBI Taxonomy" id="271217"/>
    <lineage>
        <taxon>Eukaryota</taxon>
        <taxon>Metazoa</taxon>
        <taxon>Ecdysozoa</taxon>
        <taxon>Arthropoda</taxon>
        <taxon>Hexapoda</taxon>
        <taxon>Insecta</taxon>
        <taxon>Pterygota</taxon>
        <taxon>Neoptera</taxon>
        <taxon>Endopterygota</taxon>
        <taxon>Lepidoptera</taxon>
        <taxon>Glossata</taxon>
        <taxon>Ditrysia</taxon>
        <taxon>Noctuoidea</taxon>
        <taxon>Noctuidae</taxon>
        <taxon>Noctuinae</taxon>
        <taxon>Hadenini</taxon>
        <taxon>Mythimna</taxon>
    </lineage>
</organism>
<name>A0AAD7YAV7_MYTSE</name>
<dbReference type="InterPro" id="IPR009057">
    <property type="entry name" value="Homeodomain-like_sf"/>
</dbReference>
<proteinExistence type="predicted"/>
<dbReference type="GO" id="GO:0003676">
    <property type="term" value="F:nucleic acid binding"/>
    <property type="evidence" value="ECO:0007669"/>
    <property type="project" value="InterPro"/>
</dbReference>
<dbReference type="EMBL" id="JARGEI010000025">
    <property type="protein sequence ID" value="KAJ8708915.1"/>
    <property type="molecule type" value="Genomic_DNA"/>
</dbReference>
<dbReference type="PANTHER" id="PTHR47326">
    <property type="entry name" value="TRANSPOSABLE ELEMENT TC3 TRANSPOSASE-LIKE PROTEIN"/>
    <property type="match status" value="1"/>
</dbReference>
<evidence type="ECO:0008006" key="4">
    <source>
        <dbReference type="Google" id="ProtNLM"/>
    </source>
</evidence>
<sequence>MPQAYVYSAREYGNMLMCLGEALGNASLALRIYRNRFPNVRHPSDSRMITAAFQRVLENRPIAPMAAGGGQQVNVQTEERILNVIRQNPRLGTRSAAKLLRRRGLPTVSHWTVHKVLRRNRMRPYKIHKVQALLPNDRVRRRAYCRWLLDQQQRAPGFIEHVIWTDESTFTRNGMWNRRNAHVWSDVNPYATQETGHQTRWSVNVWAGVFNGKILGPVFLPQRLNGSAYLNFINGRLDDMLDNVSLAEYRRAWFQHDGAPPHVTRPVRERLTELFNDRWIGRLGPHAWPARSPDLTPLDFFLWGYVKERVFDRECDSADEMRGRIVSVFNKLREECVEDPTLMPRVHESTQRRARLCIEMDGAQFEPNLIRSQRI</sequence>
<gene>
    <name evidence="2" type="ORF">PYW07_013519</name>
</gene>
<evidence type="ECO:0000313" key="2">
    <source>
        <dbReference type="EMBL" id="KAJ8708915.1"/>
    </source>
</evidence>
<dbReference type="GO" id="GO:0005634">
    <property type="term" value="C:nucleus"/>
    <property type="evidence" value="ECO:0007669"/>
    <property type="project" value="UniProtKB-SubCell"/>
</dbReference>
<evidence type="ECO:0000313" key="3">
    <source>
        <dbReference type="Proteomes" id="UP001231518"/>
    </source>
</evidence>
<dbReference type="AlphaFoldDB" id="A0AAD7YAV7"/>
<comment type="caution">
    <text evidence="2">The sequence shown here is derived from an EMBL/GenBank/DDBJ whole genome shotgun (WGS) entry which is preliminary data.</text>
</comment>
<reference evidence="2" key="1">
    <citation type="submission" date="2023-03" db="EMBL/GenBank/DDBJ databases">
        <title>Chromosome-level genomes of two armyworms, Mythimna separata and Mythimna loreyi, provide insights into the biosynthesis and reception of sex pheromones.</title>
        <authorList>
            <person name="Zhao H."/>
        </authorList>
    </citation>
    <scope>NUCLEOTIDE SEQUENCE</scope>
    <source>
        <strain evidence="2">BeijingLab</strain>
        <tissue evidence="2">Pupa</tissue>
    </source>
</reference>
<evidence type="ECO:0000256" key="1">
    <source>
        <dbReference type="ARBA" id="ARBA00004123"/>
    </source>
</evidence>
<protein>
    <recommendedName>
        <fullName evidence="4">Transposase</fullName>
    </recommendedName>
</protein>
<keyword evidence="3" id="KW-1185">Reference proteome</keyword>
<accession>A0AAD7YAV7</accession>
<dbReference type="Gene3D" id="3.30.420.10">
    <property type="entry name" value="Ribonuclease H-like superfamily/Ribonuclease H"/>
    <property type="match status" value="1"/>
</dbReference>
<dbReference type="PANTHER" id="PTHR47326:SF1">
    <property type="entry name" value="HTH PSQ-TYPE DOMAIN-CONTAINING PROTEIN"/>
    <property type="match status" value="1"/>
</dbReference>